<evidence type="ECO:0000256" key="2">
    <source>
        <dbReference type="ARBA" id="ARBA00004429"/>
    </source>
</evidence>
<evidence type="ECO:0000256" key="14">
    <source>
        <dbReference type="ARBA" id="ARBA00023004"/>
    </source>
</evidence>
<keyword evidence="11 18" id="KW-0479">Metal-binding</keyword>
<evidence type="ECO:0000256" key="7">
    <source>
        <dbReference type="ARBA" id="ARBA00022519"/>
    </source>
</evidence>
<dbReference type="NCBIfam" id="TIGR02968">
    <property type="entry name" value="succ_dehyd_anc"/>
    <property type="match status" value="1"/>
</dbReference>
<feature type="transmembrane region" description="Helical" evidence="19">
    <location>
        <begin position="17"/>
        <end position="39"/>
    </location>
</feature>
<dbReference type="InterPro" id="IPR014312">
    <property type="entry name" value="Succ_DH_anchor"/>
</dbReference>
<accession>A0A1H9ZXM9</accession>
<dbReference type="InterPro" id="IPR000701">
    <property type="entry name" value="SuccDH_FuR_B_TM-su"/>
</dbReference>
<dbReference type="GO" id="GO:0020037">
    <property type="term" value="F:heme binding"/>
    <property type="evidence" value="ECO:0007669"/>
    <property type="project" value="InterPro"/>
</dbReference>
<dbReference type="GO" id="GO:0009055">
    <property type="term" value="F:electron transfer activity"/>
    <property type="evidence" value="ECO:0007669"/>
    <property type="project" value="TreeGrafter"/>
</dbReference>
<evidence type="ECO:0000256" key="3">
    <source>
        <dbReference type="ARBA" id="ARBA00005163"/>
    </source>
</evidence>
<dbReference type="UniPathway" id="UPA00223"/>
<keyword evidence="6 16" id="KW-1003">Cell membrane</keyword>
<keyword evidence="13 19" id="KW-1133">Transmembrane helix</keyword>
<proteinExistence type="predicted"/>
<dbReference type="PIRSF" id="PIRSF000169">
    <property type="entry name" value="SDH_D"/>
    <property type="match status" value="1"/>
</dbReference>
<feature type="transmembrane region" description="Helical" evidence="19">
    <location>
        <begin position="59"/>
        <end position="80"/>
    </location>
</feature>
<evidence type="ECO:0000256" key="8">
    <source>
        <dbReference type="ARBA" id="ARBA00022532"/>
    </source>
</evidence>
<dbReference type="CDD" id="cd03494">
    <property type="entry name" value="SQR_TypeC_SdhD"/>
    <property type="match status" value="1"/>
</dbReference>
<dbReference type="InterPro" id="IPR034804">
    <property type="entry name" value="SQR/QFR_C/D"/>
</dbReference>
<feature type="binding site" evidence="17">
    <location>
        <position position="83"/>
    </location>
    <ligand>
        <name>a ubiquinone</name>
        <dbReference type="ChEBI" id="CHEBI:16389"/>
    </ligand>
</feature>
<evidence type="ECO:0000256" key="11">
    <source>
        <dbReference type="ARBA" id="ARBA00022723"/>
    </source>
</evidence>
<evidence type="ECO:0000256" key="1">
    <source>
        <dbReference type="ARBA" id="ARBA00004050"/>
    </source>
</evidence>
<evidence type="ECO:0000256" key="19">
    <source>
        <dbReference type="SAM" id="Phobius"/>
    </source>
</evidence>
<name>A0A1H9ZXM9_THASX</name>
<dbReference type="GO" id="GO:0006099">
    <property type="term" value="P:tricarboxylic acid cycle"/>
    <property type="evidence" value="ECO:0007669"/>
    <property type="project" value="UniProtKB-UniRule"/>
</dbReference>
<dbReference type="GO" id="GO:0017004">
    <property type="term" value="P:cytochrome complex assembly"/>
    <property type="evidence" value="ECO:0007669"/>
    <property type="project" value="TreeGrafter"/>
</dbReference>
<keyword evidence="14 18" id="KW-0408">Iron</keyword>
<keyword evidence="9 18" id="KW-0349">Heme</keyword>
<keyword evidence="12 16" id="KW-0249">Electron transport</keyword>
<dbReference type="RefSeq" id="WP_093327596.1">
    <property type="nucleotide sequence ID" value="NZ_AP027363.1"/>
</dbReference>
<organism evidence="20 21">
    <name type="scientific">Thalassotalea agarivorans</name>
    <name type="common">Thalassomonas agarivorans</name>
    <dbReference type="NCBI Taxonomy" id="349064"/>
    <lineage>
        <taxon>Bacteria</taxon>
        <taxon>Pseudomonadati</taxon>
        <taxon>Pseudomonadota</taxon>
        <taxon>Gammaproteobacteria</taxon>
        <taxon>Alteromonadales</taxon>
        <taxon>Colwelliaceae</taxon>
        <taxon>Thalassotalea</taxon>
    </lineage>
</organism>
<evidence type="ECO:0000256" key="12">
    <source>
        <dbReference type="ARBA" id="ARBA00022982"/>
    </source>
</evidence>
<feature type="transmembrane region" description="Helical" evidence="19">
    <location>
        <begin position="92"/>
        <end position="113"/>
    </location>
</feature>
<comment type="function">
    <text evidence="1 16">Membrane-anchoring subunit of succinate dehydrogenase (SDH).</text>
</comment>
<dbReference type="PANTHER" id="PTHR38689">
    <property type="entry name" value="SUCCINATE DEHYDROGENASE HYDROPHOBIC MEMBRANE ANCHOR SUBUNIT"/>
    <property type="match status" value="1"/>
</dbReference>
<keyword evidence="8 16" id="KW-0816">Tricarboxylic acid cycle</keyword>
<evidence type="ECO:0000256" key="9">
    <source>
        <dbReference type="ARBA" id="ARBA00022617"/>
    </source>
</evidence>
<keyword evidence="5 16" id="KW-0813">Transport</keyword>
<dbReference type="Proteomes" id="UP000199308">
    <property type="component" value="Unassembled WGS sequence"/>
</dbReference>
<evidence type="ECO:0000256" key="6">
    <source>
        <dbReference type="ARBA" id="ARBA00022475"/>
    </source>
</evidence>
<gene>
    <name evidence="20" type="ORF">SAMN05660429_00624</name>
</gene>
<reference evidence="20 21" key="1">
    <citation type="submission" date="2016-10" db="EMBL/GenBank/DDBJ databases">
        <authorList>
            <person name="de Groot N.N."/>
        </authorList>
    </citation>
    <scope>NUCLEOTIDE SEQUENCE [LARGE SCALE GENOMIC DNA]</scope>
    <source>
        <strain evidence="20 21">DSM 19706</strain>
    </source>
</reference>
<dbReference type="STRING" id="349064.SAMN05660429_00624"/>
<dbReference type="SUPFAM" id="SSF81343">
    <property type="entry name" value="Fumarate reductase respiratory complex transmembrane subunits"/>
    <property type="match status" value="1"/>
</dbReference>
<dbReference type="GO" id="GO:0005886">
    <property type="term" value="C:plasma membrane"/>
    <property type="evidence" value="ECO:0007669"/>
    <property type="project" value="UniProtKB-SubCell"/>
</dbReference>
<comment type="subcellular location">
    <subcellularLocation>
        <location evidence="2 16">Cell inner membrane</location>
        <topology evidence="2 16">Multi-pass membrane protein</topology>
    </subcellularLocation>
</comment>
<evidence type="ECO:0000256" key="10">
    <source>
        <dbReference type="ARBA" id="ARBA00022692"/>
    </source>
</evidence>
<feature type="binding site" description="axial binding residue" evidence="18">
    <location>
        <position position="71"/>
    </location>
    <ligand>
        <name>heme</name>
        <dbReference type="ChEBI" id="CHEBI:30413"/>
        <note>ligand shared with second transmembrane subunit</note>
    </ligand>
    <ligandPart>
        <name>Fe</name>
        <dbReference type="ChEBI" id="CHEBI:18248"/>
    </ligandPart>
</feature>
<keyword evidence="7 16" id="KW-0997">Cell inner membrane</keyword>
<evidence type="ECO:0000256" key="17">
    <source>
        <dbReference type="PIRSR" id="PIRSR000169-1"/>
    </source>
</evidence>
<evidence type="ECO:0000256" key="5">
    <source>
        <dbReference type="ARBA" id="ARBA00022448"/>
    </source>
</evidence>
<evidence type="ECO:0000256" key="13">
    <source>
        <dbReference type="ARBA" id="ARBA00022989"/>
    </source>
</evidence>
<evidence type="ECO:0000256" key="15">
    <source>
        <dbReference type="ARBA" id="ARBA00023136"/>
    </source>
</evidence>
<keyword evidence="10 19" id="KW-0812">Transmembrane</keyword>
<evidence type="ECO:0000256" key="18">
    <source>
        <dbReference type="PIRSR" id="PIRSR000169-2"/>
    </source>
</evidence>
<dbReference type="GO" id="GO:0046872">
    <property type="term" value="F:metal ion binding"/>
    <property type="evidence" value="ECO:0007669"/>
    <property type="project" value="UniProtKB-KW"/>
</dbReference>
<comment type="pathway">
    <text evidence="3 16">Carbohydrate metabolism; tricarboxylic acid cycle.</text>
</comment>
<keyword evidence="21" id="KW-1185">Reference proteome</keyword>
<evidence type="ECO:0000313" key="20">
    <source>
        <dbReference type="EMBL" id="SES86534.1"/>
    </source>
</evidence>
<comment type="cofactor">
    <cofactor evidence="18">
        <name>heme</name>
        <dbReference type="ChEBI" id="CHEBI:30413"/>
    </cofactor>
    <text evidence="18">The heme is bound between the two transmembrane subunits.</text>
</comment>
<protein>
    <recommendedName>
        <fullName evidence="4 16">Succinate dehydrogenase hydrophobic membrane anchor subunit</fullName>
    </recommendedName>
</protein>
<evidence type="ECO:0000256" key="16">
    <source>
        <dbReference type="PIRNR" id="PIRNR000169"/>
    </source>
</evidence>
<evidence type="ECO:0000256" key="4">
    <source>
        <dbReference type="ARBA" id="ARBA00019425"/>
    </source>
</evidence>
<dbReference type="Gene3D" id="1.20.1300.10">
    <property type="entry name" value="Fumarate reductase/succinate dehydrogenase, transmembrane subunit"/>
    <property type="match status" value="1"/>
</dbReference>
<evidence type="ECO:0000313" key="21">
    <source>
        <dbReference type="Proteomes" id="UP000199308"/>
    </source>
</evidence>
<dbReference type="PANTHER" id="PTHR38689:SF1">
    <property type="entry name" value="SUCCINATE DEHYDROGENASE HYDROPHOBIC MEMBRANE ANCHOR SUBUNIT"/>
    <property type="match status" value="1"/>
</dbReference>
<dbReference type="OrthoDB" id="5612767at2"/>
<dbReference type="Pfam" id="PF01127">
    <property type="entry name" value="Sdh_cyt"/>
    <property type="match status" value="1"/>
</dbReference>
<dbReference type="AlphaFoldDB" id="A0A1H9ZXM9"/>
<keyword evidence="15 16" id="KW-0472">Membrane</keyword>
<sequence>MVNNVATVGRSGIHDFVLLRASAIILALYTLTIAGFFVITPDVTYENWTAFFACLPVKIFTLVATIALLAHAWIGIWQVLSDYVKPTFLRGTLQFLFAVLLLVYLVSTFLIVWGV</sequence>
<dbReference type="EMBL" id="FOHK01000002">
    <property type="protein sequence ID" value="SES86534.1"/>
    <property type="molecule type" value="Genomic_DNA"/>
</dbReference>